<comment type="caution">
    <text evidence="2">The sequence shown here is derived from an EMBL/GenBank/DDBJ whole genome shotgun (WGS) entry which is preliminary data.</text>
</comment>
<reference evidence="2 3" key="1">
    <citation type="submission" date="2019-11" db="EMBL/GenBank/DDBJ databases">
        <authorList>
            <person name="Dong K."/>
        </authorList>
    </citation>
    <scope>NUCLEOTIDE SEQUENCE [LARGE SCALE GENOMIC DNA]</scope>
    <source>
        <strain evidence="2 3">JCM 17370</strain>
    </source>
</reference>
<evidence type="ECO:0000259" key="1">
    <source>
        <dbReference type="Pfam" id="PF09994"/>
    </source>
</evidence>
<feature type="domain" description="T6SS Phospholipase effector Tle1-like catalytic" evidence="1">
    <location>
        <begin position="11"/>
        <end position="258"/>
    </location>
</feature>
<proteinExistence type="predicted"/>
<evidence type="ECO:0000313" key="3">
    <source>
        <dbReference type="Proteomes" id="UP000442533"/>
    </source>
</evidence>
<dbReference type="InterPro" id="IPR018712">
    <property type="entry name" value="Tle1-like_cat"/>
</dbReference>
<dbReference type="Proteomes" id="UP000442533">
    <property type="component" value="Unassembled WGS sequence"/>
</dbReference>
<name>A0A844H0U1_9RHOB</name>
<evidence type="ECO:0000313" key="2">
    <source>
        <dbReference type="EMBL" id="MTH34506.1"/>
    </source>
</evidence>
<dbReference type="Pfam" id="PF09994">
    <property type="entry name" value="T6SS_Tle1-like_cat"/>
    <property type="match status" value="1"/>
</dbReference>
<sequence>MTSNRSPLAQIVMMDGSFASLAEGRGSSLARIHALLRGGMGPLPGQVELHYAPGQQWAAWRTLPELVAGASLERNIRRAYGWLARRWQPGVALYFFGYSRGAVGVCALAQMIARVGLLRRQQVSAERLRCAWNIFRYAPEHRLDPQLCHDHVPIRMIGLLDMVMSLGLRLPMVWDLAAPDFDYGRGQLAPNVEYGAHALALDETRSAFQPILWEGGEHPGRVNQVWFRGCHADIGGQLGQHEFARPLANLPLVWLLSQAQERGLPLPTDWHGHLPCDADAPALGSWRSWGKAFLIRGPRHAGQDGSHRLHPTVREPYAGPARLTGELASFAAPRRTRLLGLRRDGGMDSSAPA</sequence>
<organism evidence="2 3">
    <name type="scientific">Paracoccus limosus</name>
    <dbReference type="NCBI Taxonomy" id="913252"/>
    <lineage>
        <taxon>Bacteria</taxon>
        <taxon>Pseudomonadati</taxon>
        <taxon>Pseudomonadota</taxon>
        <taxon>Alphaproteobacteria</taxon>
        <taxon>Rhodobacterales</taxon>
        <taxon>Paracoccaceae</taxon>
        <taxon>Paracoccus</taxon>
    </lineage>
</organism>
<dbReference type="AlphaFoldDB" id="A0A844H0U1"/>
<accession>A0A844H0U1</accession>
<dbReference type="OrthoDB" id="4378831at2"/>
<protein>
    <submittedName>
        <fullName evidence="2">DUF2235 domain-containing protein</fullName>
    </submittedName>
</protein>
<dbReference type="PANTHER" id="PTHR33840">
    <property type="match status" value="1"/>
</dbReference>
<keyword evidence="3" id="KW-1185">Reference proteome</keyword>
<dbReference type="RefSeq" id="WP_155064067.1">
    <property type="nucleotide sequence ID" value="NZ_WMIF01000008.1"/>
</dbReference>
<dbReference type="PANTHER" id="PTHR33840:SF1">
    <property type="entry name" value="TLE1 PHOSPHOLIPASE DOMAIN-CONTAINING PROTEIN"/>
    <property type="match status" value="1"/>
</dbReference>
<dbReference type="EMBL" id="WMIF01000008">
    <property type="protein sequence ID" value="MTH34506.1"/>
    <property type="molecule type" value="Genomic_DNA"/>
</dbReference>
<gene>
    <name evidence="2" type="ORF">GL279_07830</name>
</gene>